<keyword evidence="1" id="KW-0732">Signal</keyword>
<dbReference type="RefSeq" id="WP_171153779.1">
    <property type="nucleotide sequence ID" value="NZ_JABENB010000001.1"/>
</dbReference>
<dbReference type="Proteomes" id="UP000557772">
    <property type="component" value="Unassembled WGS sequence"/>
</dbReference>
<protein>
    <recommendedName>
        <fullName evidence="4">DUF2092 domain-containing protein</fullName>
    </recommendedName>
</protein>
<dbReference type="InterPro" id="IPR029046">
    <property type="entry name" value="LolA/LolB/LppX"/>
</dbReference>
<organism evidence="2 3">
    <name type="scientific">Flexivirga aerilata</name>
    <dbReference type="NCBI Taxonomy" id="1656889"/>
    <lineage>
        <taxon>Bacteria</taxon>
        <taxon>Bacillati</taxon>
        <taxon>Actinomycetota</taxon>
        <taxon>Actinomycetes</taxon>
        <taxon>Micrococcales</taxon>
        <taxon>Dermacoccaceae</taxon>
        <taxon>Flexivirga</taxon>
    </lineage>
</organism>
<dbReference type="AlphaFoldDB" id="A0A849AFL7"/>
<accession>A0A849AFL7</accession>
<dbReference type="PANTHER" id="PTHR37507:SF2">
    <property type="entry name" value="SPORULATION PROTEIN YDCC"/>
    <property type="match status" value="1"/>
</dbReference>
<feature type="signal peptide" evidence="1">
    <location>
        <begin position="1"/>
        <end position="30"/>
    </location>
</feature>
<evidence type="ECO:0000313" key="3">
    <source>
        <dbReference type="Proteomes" id="UP000557772"/>
    </source>
</evidence>
<sequence length="375" mass="38532">MSGLLTRRPALRWIAPGAALAVVVTGSQLAAHWPADAATDLQPRTAQQLLVDLQQAKPTALSGTVRATSSLGLPQLPESVTSGSGNASPLALLAGSHTAKVWYDGKTSARVALLGDGSETDLVSNAKGLWLWQSADKSVVHVPVPAARGGAQRAAGDDKTSQLPAELSTPEGVASWALRMLDPSTAVTTSSNERVAGRAAYQLVLTPKTAGTKIGSVRIAIDAANQTPLRAQVFAKGAGKPAVNVGFTSVDYGKQPASRFDFTPPPGAKVTEATPHAAKAKGAKPEATARSATPPRLIGKDWASVVVGKLPPKQTVAKDDSSLQSALRLLPEVSGSWGRGRLLDTALVTAVITDDGRYAAGAVPASTLYAALSRG</sequence>
<keyword evidence="3" id="KW-1185">Reference proteome</keyword>
<dbReference type="Gene3D" id="2.50.20.10">
    <property type="entry name" value="Lipoprotein localisation LolA/LolB/LppX"/>
    <property type="match status" value="1"/>
</dbReference>
<dbReference type="InterPro" id="IPR052944">
    <property type="entry name" value="Sporulation_related"/>
</dbReference>
<dbReference type="PANTHER" id="PTHR37507">
    <property type="entry name" value="SPORULATION PROTEIN YDCC"/>
    <property type="match status" value="1"/>
</dbReference>
<evidence type="ECO:0008006" key="4">
    <source>
        <dbReference type="Google" id="ProtNLM"/>
    </source>
</evidence>
<evidence type="ECO:0000313" key="2">
    <source>
        <dbReference type="EMBL" id="NNG39219.1"/>
    </source>
</evidence>
<reference evidence="2 3" key="1">
    <citation type="submission" date="2020-05" db="EMBL/GenBank/DDBJ databases">
        <title>Flexivirga sp. ID2601S isolated from air conditioner.</title>
        <authorList>
            <person name="Kim D.H."/>
        </authorList>
    </citation>
    <scope>NUCLEOTIDE SEQUENCE [LARGE SCALE GENOMIC DNA]</scope>
    <source>
        <strain evidence="2 3">ID2601S</strain>
    </source>
</reference>
<proteinExistence type="predicted"/>
<feature type="chain" id="PRO_5038992281" description="DUF2092 domain-containing protein" evidence="1">
    <location>
        <begin position="31"/>
        <end position="375"/>
    </location>
</feature>
<comment type="caution">
    <text evidence="2">The sequence shown here is derived from an EMBL/GenBank/DDBJ whole genome shotgun (WGS) entry which is preliminary data.</text>
</comment>
<gene>
    <name evidence="2" type="ORF">HJ588_08020</name>
</gene>
<dbReference type="EMBL" id="JABENB010000001">
    <property type="protein sequence ID" value="NNG39219.1"/>
    <property type="molecule type" value="Genomic_DNA"/>
</dbReference>
<dbReference type="SUPFAM" id="SSF89392">
    <property type="entry name" value="Prokaryotic lipoproteins and lipoprotein localization factors"/>
    <property type="match status" value="1"/>
</dbReference>
<evidence type="ECO:0000256" key="1">
    <source>
        <dbReference type="SAM" id="SignalP"/>
    </source>
</evidence>
<name>A0A849AFL7_9MICO</name>